<dbReference type="GO" id="GO:0070006">
    <property type="term" value="F:metalloaminopeptidase activity"/>
    <property type="evidence" value="ECO:0007669"/>
    <property type="project" value="TreeGrafter"/>
</dbReference>
<dbReference type="InterPro" id="IPR034016">
    <property type="entry name" value="M1_APN-typ"/>
</dbReference>
<dbReference type="PANTHER" id="PTHR11533">
    <property type="entry name" value="PROTEASE M1 ZINC METALLOPROTEASE"/>
    <property type="match status" value="1"/>
</dbReference>
<reference evidence="15" key="1">
    <citation type="submission" date="2021-05" db="EMBL/GenBank/DDBJ databases">
        <title>Encephalitozoon hellem ATCC 50604 Complete Genome.</title>
        <authorList>
            <person name="Mascarenhas dos Santos A.C."/>
            <person name="Julian A.T."/>
            <person name="Pombert J.-F."/>
        </authorList>
    </citation>
    <scope>NUCLEOTIDE SEQUENCE</scope>
    <source>
        <strain evidence="15">ATCC 50604</strain>
    </source>
</reference>
<evidence type="ECO:0000313" key="16">
    <source>
        <dbReference type="EMBL" id="UTX43679.1"/>
    </source>
</evidence>
<evidence type="ECO:0000256" key="6">
    <source>
        <dbReference type="ARBA" id="ARBA00022833"/>
    </source>
</evidence>
<proteinExistence type="inferred from homology"/>
<dbReference type="InterPro" id="IPR001930">
    <property type="entry name" value="Peptidase_M1"/>
</dbReference>
<dbReference type="SUPFAM" id="SSF55486">
    <property type="entry name" value="Metalloproteases ('zincins'), catalytic domain"/>
    <property type="match status" value="1"/>
</dbReference>
<dbReference type="GO" id="GO:0042277">
    <property type="term" value="F:peptide binding"/>
    <property type="evidence" value="ECO:0007669"/>
    <property type="project" value="TreeGrafter"/>
</dbReference>
<evidence type="ECO:0000313" key="17">
    <source>
        <dbReference type="Proteomes" id="UP001059546"/>
    </source>
</evidence>
<keyword evidence="7 11" id="KW-0482">Metalloprotease</keyword>
<dbReference type="Gene3D" id="2.60.40.1910">
    <property type="match status" value="1"/>
</dbReference>
<dbReference type="EMBL" id="CP075154">
    <property type="protein sequence ID" value="UTX43679.1"/>
    <property type="molecule type" value="Genomic_DNA"/>
</dbReference>
<dbReference type="Pfam" id="PF17900">
    <property type="entry name" value="Peptidase_M1_N"/>
    <property type="match status" value="1"/>
</dbReference>
<dbReference type="EMBL" id="CP075147">
    <property type="protein sequence ID" value="UTX42317.1"/>
    <property type="molecule type" value="Genomic_DNA"/>
</dbReference>
<evidence type="ECO:0000256" key="9">
    <source>
        <dbReference type="PIRSR" id="PIRSR634016-3"/>
    </source>
</evidence>
<dbReference type="EC" id="3.4.11.-" evidence="11"/>
<evidence type="ECO:0000256" key="2">
    <source>
        <dbReference type="ARBA" id="ARBA00022438"/>
    </source>
</evidence>
<dbReference type="Gene3D" id="1.25.50.20">
    <property type="match status" value="1"/>
</dbReference>
<dbReference type="GO" id="GO:0006508">
    <property type="term" value="P:proteolysis"/>
    <property type="evidence" value="ECO:0007669"/>
    <property type="project" value="UniProtKB-KW"/>
</dbReference>
<dbReference type="Gene3D" id="1.10.390.10">
    <property type="entry name" value="Neutral Protease Domain 2"/>
    <property type="match status" value="1"/>
</dbReference>
<keyword evidence="2 11" id="KW-0031">Aminopeptidase</keyword>
<keyword evidence="4 9" id="KW-0479">Metal-binding</keyword>
<dbReference type="Pfam" id="PF01433">
    <property type="entry name" value="Peptidase_M1"/>
    <property type="match status" value="1"/>
</dbReference>
<keyword evidence="5 11" id="KW-0378">Hydrolase</keyword>
<dbReference type="GO" id="GO:0016020">
    <property type="term" value="C:membrane"/>
    <property type="evidence" value="ECO:0007669"/>
    <property type="project" value="TreeGrafter"/>
</dbReference>
<feature type="binding site" evidence="9">
    <location>
        <position position="327"/>
    </location>
    <ligand>
        <name>Zn(2+)</name>
        <dbReference type="ChEBI" id="CHEBI:29105"/>
        <note>catalytic</note>
    </ligand>
</feature>
<dbReference type="GO" id="GO:0005615">
    <property type="term" value="C:extracellular space"/>
    <property type="evidence" value="ECO:0007669"/>
    <property type="project" value="TreeGrafter"/>
</dbReference>
<evidence type="ECO:0000256" key="3">
    <source>
        <dbReference type="ARBA" id="ARBA00022670"/>
    </source>
</evidence>
<feature type="domain" description="Aminopeptidase N-like N-terminal" evidence="14">
    <location>
        <begin position="36"/>
        <end position="214"/>
    </location>
</feature>
<feature type="binding site" evidence="9">
    <location>
        <position position="331"/>
    </location>
    <ligand>
        <name>Zn(2+)</name>
        <dbReference type="ChEBI" id="CHEBI:29105"/>
        <note>catalytic</note>
    </ligand>
</feature>
<dbReference type="CDD" id="cd09601">
    <property type="entry name" value="M1_APN-Q_like"/>
    <property type="match status" value="1"/>
</dbReference>
<evidence type="ECO:0000256" key="1">
    <source>
        <dbReference type="ARBA" id="ARBA00010136"/>
    </source>
</evidence>
<feature type="domain" description="Peptidase M1 membrane alanine aminopeptidase" evidence="12">
    <location>
        <begin position="250"/>
        <end position="475"/>
    </location>
</feature>
<dbReference type="FunFam" id="1.10.390.10:FF:000006">
    <property type="entry name" value="Puromycin-sensitive aminopeptidase"/>
    <property type="match status" value="1"/>
</dbReference>
<dbReference type="InterPro" id="IPR050344">
    <property type="entry name" value="Peptidase_M1_aminopeptidases"/>
</dbReference>
<dbReference type="GO" id="GO:0005737">
    <property type="term" value="C:cytoplasm"/>
    <property type="evidence" value="ECO:0007669"/>
    <property type="project" value="TreeGrafter"/>
</dbReference>
<evidence type="ECO:0000259" key="14">
    <source>
        <dbReference type="Pfam" id="PF17900"/>
    </source>
</evidence>
<dbReference type="Proteomes" id="UP001059546">
    <property type="component" value="Chromosome VIII"/>
</dbReference>
<gene>
    <name evidence="15" type="ORF">GPU96_01g00180</name>
    <name evidence="16" type="ORF">GPU96_08g14470</name>
</gene>
<dbReference type="AlphaFoldDB" id="A0A9Q9C8D0"/>
<dbReference type="InterPro" id="IPR024571">
    <property type="entry name" value="ERAP1-like_C_dom"/>
</dbReference>
<dbReference type="SUPFAM" id="SSF63737">
    <property type="entry name" value="Leukotriene A4 hydrolase N-terminal domain"/>
    <property type="match status" value="1"/>
</dbReference>
<comment type="cofactor">
    <cofactor evidence="9 11">
        <name>Zn(2+)</name>
        <dbReference type="ChEBI" id="CHEBI:29105"/>
    </cofactor>
    <text evidence="9 11">Binds 1 zinc ion per subunit.</text>
</comment>
<dbReference type="GO" id="GO:0008270">
    <property type="term" value="F:zinc ion binding"/>
    <property type="evidence" value="ECO:0007669"/>
    <property type="project" value="UniProtKB-UniRule"/>
</dbReference>
<protein>
    <recommendedName>
        <fullName evidence="11">Aminopeptidase</fullName>
        <ecNumber evidence="11">3.4.11.-</ecNumber>
    </recommendedName>
</protein>
<dbReference type="GO" id="GO:0043171">
    <property type="term" value="P:peptide catabolic process"/>
    <property type="evidence" value="ECO:0007669"/>
    <property type="project" value="TreeGrafter"/>
</dbReference>
<dbReference type="InterPro" id="IPR042097">
    <property type="entry name" value="Aminopeptidase_N-like_N_sf"/>
</dbReference>
<name>A0A9Q9C8D0_ENCHE</name>
<evidence type="ECO:0000256" key="10">
    <source>
        <dbReference type="PIRSR" id="PIRSR634016-4"/>
    </source>
</evidence>
<keyword evidence="6 9" id="KW-0862">Zinc</keyword>
<dbReference type="Gene3D" id="2.60.40.1730">
    <property type="entry name" value="tricorn interacting facor f3 domain"/>
    <property type="match status" value="1"/>
</dbReference>
<evidence type="ECO:0000256" key="11">
    <source>
        <dbReference type="RuleBase" id="RU364040"/>
    </source>
</evidence>
<dbReference type="PANTHER" id="PTHR11533:SF174">
    <property type="entry name" value="PUROMYCIN-SENSITIVE AMINOPEPTIDASE-RELATED"/>
    <property type="match status" value="1"/>
</dbReference>
<evidence type="ECO:0000256" key="5">
    <source>
        <dbReference type="ARBA" id="ARBA00022801"/>
    </source>
</evidence>
<evidence type="ECO:0000256" key="4">
    <source>
        <dbReference type="ARBA" id="ARBA00022723"/>
    </source>
</evidence>
<evidence type="ECO:0000259" key="12">
    <source>
        <dbReference type="Pfam" id="PF01433"/>
    </source>
</evidence>
<evidence type="ECO:0000256" key="7">
    <source>
        <dbReference type="ARBA" id="ARBA00023049"/>
    </source>
</evidence>
<dbReference type="InterPro" id="IPR014782">
    <property type="entry name" value="Peptidase_M1_dom"/>
</dbReference>
<dbReference type="InterPro" id="IPR045357">
    <property type="entry name" value="Aminopeptidase_N-like_N"/>
</dbReference>
<feature type="binding site" evidence="9">
    <location>
        <position position="350"/>
    </location>
    <ligand>
        <name>Zn(2+)</name>
        <dbReference type="ChEBI" id="CHEBI:29105"/>
        <note>catalytic</note>
    </ligand>
</feature>
<feature type="active site" description="Proton acceptor" evidence="8">
    <location>
        <position position="328"/>
    </location>
</feature>
<dbReference type="PRINTS" id="PR00756">
    <property type="entry name" value="ALADIPTASE"/>
</dbReference>
<dbReference type="Pfam" id="PF11838">
    <property type="entry name" value="ERAP1_C"/>
    <property type="match status" value="1"/>
</dbReference>
<comment type="similarity">
    <text evidence="1 11">Belongs to the peptidase M1 family.</text>
</comment>
<feature type="site" description="Transition state stabilizer" evidence="10">
    <location>
        <position position="416"/>
    </location>
</feature>
<sequence length="865" mass="98138">MKWIELMIGLMPMIEGRKMEGSSGTEFPRRLDRTVVPSHYDLHVKVMDTGFCGNVGIRVDISQPVDEIMMNAKELDVLSAGIEIDGRRIDGEVVMGDDEKEYEVVRIRFPSTIPKGEGYIVGEFCGDYNSGLVGFYKSGGESKVYSTHFEPTDARRVFPCFDQPDMKATFSISIDAPSNLVVLSNSPSVPSLRKEYGDRAIEYFTKTSKMSTYLVAFVAGELEYIEDWSKSGVRLRVYGQGKEEASWGRYGLEVAKRCIDYFEEYFGIEYEFPEKGMAKIDMIGIPSFGSGAMENWGLITFRKESLLYSDGKDSVEQKKNVAETVCHELGHMWFGNLVTMEWWDDLWLNEGFATWISFKGMSEIGKEYVDWDVEGEFVLWNVIRGMLEDGLGKSHKIRMEVSDPGEIGEIFDAISYSKGASIIRMVEKYVGESVFMSGIRRYIKEHMYGNGNGMSLWKAIGESYGKDISSMVEGWISQAGYPVISVSESGENLVLSQRRYSMLGKSDDSMWIVPVVITWGSGENESIEVGEREVVIPRRSDVYKVNSSYAGFYRVLYEADALRRLEERLEEMGDMDRVNMVEDVFGLGFGLYGGIGERLRKIGEYYSDGYCVARSTVEKLMRIRSVFYDDAEIVSAVDKRVLGLIEERIESIDTSVCETSVERISMNKYLLSVGIEVGSASAMRKVSELWRRHVEEGAELGELRWIVYKGVVDDNLEHLIGEYKSGRRPGTRWEVISGFSGIKRKESFAEVVKRLCEFSVEDIGVVIAIICRSGNFRDEMVEYVVSHREELYSMVQKNVMLYNTIVMSLRHVSSDPMVEKVSEFLSGIKHSGSSLSIEKVRDEIEWRRRMRGVRDEILAGLCSSE</sequence>
<organism evidence="15 17">
    <name type="scientific">Encephalitozoon hellem</name>
    <name type="common">Microsporidian parasite</name>
    <dbReference type="NCBI Taxonomy" id="27973"/>
    <lineage>
        <taxon>Eukaryota</taxon>
        <taxon>Fungi</taxon>
        <taxon>Fungi incertae sedis</taxon>
        <taxon>Microsporidia</taxon>
        <taxon>Unikaryonidae</taxon>
        <taxon>Encephalitozoon</taxon>
    </lineage>
</organism>
<accession>A0A9Q9C8D0</accession>
<evidence type="ECO:0000256" key="8">
    <source>
        <dbReference type="PIRSR" id="PIRSR634016-1"/>
    </source>
</evidence>
<dbReference type="InterPro" id="IPR027268">
    <property type="entry name" value="Peptidase_M4/M1_CTD_sf"/>
</dbReference>
<feature type="domain" description="ERAP1-like C-terminal" evidence="13">
    <location>
        <begin position="543"/>
        <end position="845"/>
    </location>
</feature>
<dbReference type="Proteomes" id="UP001059546">
    <property type="component" value="Chromosome I"/>
</dbReference>
<keyword evidence="3 11" id="KW-0645">Protease</keyword>
<evidence type="ECO:0000259" key="13">
    <source>
        <dbReference type="Pfam" id="PF11838"/>
    </source>
</evidence>
<evidence type="ECO:0000313" key="15">
    <source>
        <dbReference type="EMBL" id="UTX42317.1"/>
    </source>
</evidence>